<accession>A0A6N7LXD1</accession>
<dbReference type="GO" id="GO:0016301">
    <property type="term" value="F:kinase activity"/>
    <property type="evidence" value="ECO:0007669"/>
    <property type="project" value="UniProtKB-UniRule"/>
</dbReference>
<dbReference type="EMBL" id="WIRE01000001">
    <property type="protein sequence ID" value="MQX53834.1"/>
    <property type="molecule type" value="Genomic_DNA"/>
</dbReference>
<dbReference type="Proteomes" id="UP000469421">
    <property type="component" value="Unassembled WGS sequence"/>
</dbReference>
<keyword evidence="4" id="KW-1185">Reference proteome</keyword>
<dbReference type="PANTHER" id="PTHR12149:SF8">
    <property type="entry name" value="PROTEIN-RIBULOSAMINE 3-KINASE"/>
    <property type="match status" value="1"/>
</dbReference>
<evidence type="ECO:0000313" key="4">
    <source>
        <dbReference type="Proteomes" id="UP000469421"/>
    </source>
</evidence>
<dbReference type="InterPro" id="IPR016477">
    <property type="entry name" value="Fructo-/Ketosamine-3-kinase"/>
</dbReference>
<gene>
    <name evidence="3" type="ORF">GFN93_11280</name>
</gene>
<protein>
    <submittedName>
        <fullName evidence="3">Phosphotransferase</fullName>
    </submittedName>
</protein>
<organism evidence="3 4">
    <name type="scientific">Alcanivorax sediminis</name>
    <dbReference type="NCBI Taxonomy" id="2663008"/>
    <lineage>
        <taxon>Bacteria</taxon>
        <taxon>Pseudomonadati</taxon>
        <taxon>Pseudomonadota</taxon>
        <taxon>Gammaproteobacteria</taxon>
        <taxon>Oceanospirillales</taxon>
        <taxon>Alcanivoracaceae</taxon>
        <taxon>Alcanivorax</taxon>
    </lineage>
</organism>
<dbReference type="Pfam" id="PF03881">
    <property type="entry name" value="Fructosamin_kin"/>
    <property type="match status" value="1"/>
</dbReference>
<dbReference type="PIRSF" id="PIRSF006221">
    <property type="entry name" value="Ketosamine-3-kinase"/>
    <property type="match status" value="1"/>
</dbReference>
<comment type="similarity">
    <text evidence="1 2">Belongs to the fructosamine kinase family.</text>
</comment>
<proteinExistence type="inferred from homology"/>
<comment type="caution">
    <text evidence="3">The sequence shown here is derived from an EMBL/GenBank/DDBJ whole genome shotgun (WGS) entry which is preliminary data.</text>
</comment>
<dbReference type="PANTHER" id="PTHR12149">
    <property type="entry name" value="FRUCTOSAMINE 3 KINASE-RELATED PROTEIN"/>
    <property type="match status" value="1"/>
</dbReference>
<evidence type="ECO:0000256" key="2">
    <source>
        <dbReference type="PIRNR" id="PIRNR006221"/>
    </source>
</evidence>
<keyword evidence="2 3" id="KW-0808">Transferase</keyword>
<dbReference type="InterPro" id="IPR011009">
    <property type="entry name" value="Kinase-like_dom_sf"/>
</dbReference>
<dbReference type="RefSeq" id="WP_153501183.1">
    <property type="nucleotide sequence ID" value="NZ_WIRE01000001.1"/>
</dbReference>
<dbReference type="SUPFAM" id="SSF56112">
    <property type="entry name" value="Protein kinase-like (PK-like)"/>
    <property type="match status" value="1"/>
</dbReference>
<dbReference type="AlphaFoldDB" id="A0A6N7LXD1"/>
<sequence length="284" mass="31720">MDALRLVENALKTAEIPAPYVFHQEARGDTAFSCKVAAKGLNLFAKCHKNADILMSEADGLSALSAYVRVPHVEFVGEIEGYGVLLMEWLPMRRPANEIEWCSLADHLTGLHVHSCQEGRFGFPADNYIGGSVQRNRVCHSWRQFFVEQRLAPQLGMAKALPAKVKRDIERVMGGVEAWLPEQPCSALLHGDFWSGNLGLHAGEPIFYDPACYYGDPQVDLAMMALFGHVPDCFYHAYQGALPDSGQRSAWRVYDLYHLLNHFNLFGAGYAGDVARVTEQILRH</sequence>
<reference evidence="3 4" key="1">
    <citation type="submission" date="2019-10" db="EMBL/GenBank/DDBJ databases">
        <title>Alcanivorax sp.PA15-N-34 draft genome sequence.</title>
        <authorList>
            <person name="Liao X."/>
            <person name="Shao Z."/>
        </authorList>
    </citation>
    <scope>NUCLEOTIDE SEQUENCE [LARGE SCALE GENOMIC DNA]</scope>
    <source>
        <strain evidence="3 4">PA15-N-34</strain>
    </source>
</reference>
<evidence type="ECO:0000313" key="3">
    <source>
        <dbReference type="EMBL" id="MQX53834.1"/>
    </source>
</evidence>
<evidence type="ECO:0000256" key="1">
    <source>
        <dbReference type="ARBA" id="ARBA00009460"/>
    </source>
</evidence>
<dbReference type="Gene3D" id="3.90.1200.10">
    <property type="match status" value="1"/>
</dbReference>
<name>A0A6N7LXD1_9GAMM</name>
<keyword evidence="2" id="KW-0418">Kinase</keyword>